<comment type="caution">
    <text evidence="6">The sequence shown here is derived from an EMBL/GenBank/DDBJ whole genome shotgun (WGS) entry which is preliminary data.</text>
</comment>
<comment type="subcellular location">
    <subcellularLocation>
        <location evidence="1">Membrane</location>
    </subcellularLocation>
</comment>
<dbReference type="EMBL" id="MUZQ01000468">
    <property type="protein sequence ID" value="OWK51068.1"/>
    <property type="molecule type" value="Genomic_DNA"/>
</dbReference>
<keyword evidence="3" id="KW-0812">Transmembrane</keyword>
<evidence type="ECO:0000256" key="1">
    <source>
        <dbReference type="ARBA" id="ARBA00004370"/>
    </source>
</evidence>
<dbReference type="AlphaFoldDB" id="A0A218UBT4"/>
<sequence length="171" mass="19355">MAPCGAVTNSIFRGAWDLPLPLLIPSGNHAPTPGQGRPLLQDTIDLFYNHNSSVIQVPLLKIGNSWWTDKNVKFHNPESYDLYSAFTGTARAPSWQKPVYLLDEEDERNNGSLNDDFFTWMRVGLRHLLEPLPARHTGSALHRGPASRELHLPHLLHPRLKLLLHCFGLFH</sequence>
<organism evidence="6 7">
    <name type="scientific">Lonchura striata</name>
    <name type="common">white-rumped munia</name>
    <dbReference type="NCBI Taxonomy" id="40157"/>
    <lineage>
        <taxon>Eukaryota</taxon>
        <taxon>Metazoa</taxon>
        <taxon>Chordata</taxon>
        <taxon>Craniata</taxon>
        <taxon>Vertebrata</taxon>
        <taxon>Euteleostomi</taxon>
        <taxon>Archelosauria</taxon>
        <taxon>Archosauria</taxon>
        <taxon>Dinosauria</taxon>
        <taxon>Saurischia</taxon>
        <taxon>Theropoda</taxon>
        <taxon>Coelurosauria</taxon>
        <taxon>Aves</taxon>
        <taxon>Neognathae</taxon>
        <taxon>Neoaves</taxon>
        <taxon>Telluraves</taxon>
        <taxon>Australaves</taxon>
        <taxon>Passeriformes</taxon>
        <taxon>Passeroidea</taxon>
        <taxon>Estrildidae</taxon>
        <taxon>Estrildinae</taxon>
        <taxon>Lonchura</taxon>
    </lineage>
</organism>
<evidence type="ECO:0000313" key="7">
    <source>
        <dbReference type="Proteomes" id="UP000197619"/>
    </source>
</evidence>
<dbReference type="GO" id="GO:0016020">
    <property type="term" value="C:membrane"/>
    <property type="evidence" value="ECO:0007669"/>
    <property type="project" value="UniProtKB-SubCell"/>
</dbReference>
<dbReference type="Proteomes" id="UP000197619">
    <property type="component" value="Unassembled WGS sequence"/>
</dbReference>
<protein>
    <submittedName>
        <fullName evidence="6">Cell cycle control protein 50C</fullName>
    </submittedName>
</protein>
<evidence type="ECO:0000256" key="3">
    <source>
        <dbReference type="ARBA" id="ARBA00022692"/>
    </source>
</evidence>
<name>A0A218UBT4_9PASE</name>
<gene>
    <name evidence="6" type="primary">TMEM30C</name>
    <name evidence="6" type="ORF">RLOC_00003584</name>
</gene>
<proteinExistence type="inferred from homology"/>
<dbReference type="Pfam" id="PF03381">
    <property type="entry name" value="CDC50"/>
    <property type="match status" value="1"/>
</dbReference>
<evidence type="ECO:0000256" key="5">
    <source>
        <dbReference type="ARBA" id="ARBA00023136"/>
    </source>
</evidence>
<evidence type="ECO:0000313" key="6">
    <source>
        <dbReference type="EMBL" id="OWK51068.1"/>
    </source>
</evidence>
<comment type="similarity">
    <text evidence="2">Belongs to the CDC50/LEM3 family.</text>
</comment>
<keyword evidence="5" id="KW-0472">Membrane</keyword>
<dbReference type="InterPro" id="IPR005045">
    <property type="entry name" value="CDC50/LEM3_fam"/>
</dbReference>
<evidence type="ECO:0000256" key="2">
    <source>
        <dbReference type="ARBA" id="ARBA00009457"/>
    </source>
</evidence>
<keyword evidence="7" id="KW-1185">Reference proteome</keyword>
<keyword evidence="4" id="KW-1133">Transmembrane helix</keyword>
<accession>A0A218UBT4</accession>
<reference evidence="6 7" key="1">
    <citation type="submission" date="2017-05" db="EMBL/GenBank/DDBJ databases">
        <title>Genome of assembly of the Bengalese finch, Lonchura striata domestica.</title>
        <authorList>
            <person name="Colquitt B.M."/>
            <person name="Brainard M.S."/>
        </authorList>
    </citation>
    <scope>NUCLEOTIDE SEQUENCE [LARGE SCALE GENOMIC DNA]</scope>
    <source>
        <strain evidence="6">White83orange57</strain>
    </source>
</reference>
<evidence type="ECO:0000256" key="4">
    <source>
        <dbReference type="ARBA" id="ARBA00022989"/>
    </source>
</evidence>